<sequence>MEKNLVRACNELSRVLRSSRQFIFEFSANEGIKFNFSPTYAPHFGEHFLIGRPLMSVPSLPVTSSRTTRYELIEKIRQEFWERWHRQFVAELQQRTKWRTQEREIAIGDMVILKEENNPPLQRKLGRVCSLYPVCGLTTSPDTTADSSQPEGDKRMVYAAKNG</sequence>
<name>A0A4C1TJN1_EUMVA</name>
<dbReference type="OrthoDB" id="8194935at2759"/>
<keyword evidence="4" id="KW-1185">Reference proteome</keyword>
<dbReference type="STRING" id="151549.A0A4C1TJN1"/>
<dbReference type="InterPro" id="IPR040676">
    <property type="entry name" value="DUF5641"/>
</dbReference>
<evidence type="ECO:0000313" key="4">
    <source>
        <dbReference type="Proteomes" id="UP000299102"/>
    </source>
</evidence>
<dbReference type="PANTHER" id="PTHR47331">
    <property type="entry name" value="PHD-TYPE DOMAIN-CONTAINING PROTEIN"/>
    <property type="match status" value="1"/>
</dbReference>
<evidence type="ECO:0000313" key="3">
    <source>
        <dbReference type="EMBL" id="GBP14325.1"/>
    </source>
</evidence>
<dbReference type="Proteomes" id="UP000299102">
    <property type="component" value="Unassembled WGS sequence"/>
</dbReference>
<feature type="compositionally biased region" description="Polar residues" evidence="1">
    <location>
        <begin position="140"/>
        <end position="150"/>
    </location>
</feature>
<evidence type="ECO:0000256" key="1">
    <source>
        <dbReference type="SAM" id="MobiDB-lite"/>
    </source>
</evidence>
<proteinExistence type="predicted"/>
<gene>
    <name evidence="3" type="ORF">EVAR_92326_1</name>
</gene>
<evidence type="ECO:0000259" key="2">
    <source>
        <dbReference type="Pfam" id="PF18701"/>
    </source>
</evidence>
<dbReference type="PANTHER" id="PTHR47331:SF1">
    <property type="entry name" value="GAG-LIKE PROTEIN"/>
    <property type="match status" value="1"/>
</dbReference>
<comment type="caution">
    <text evidence="3">The sequence shown here is derived from an EMBL/GenBank/DDBJ whole genome shotgun (WGS) entry which is preliminary data.</text>
</comment>
<feature type="region of interest" description="Disordered" evidence="1">
    <location>
        <begin position="140"/>
        <end position="163"/>
    </location>
</feature>
<protein>
    <recommendedName>
        <fullName evidence="2">DUF5641 domain-containing protein</fullName>
    </recommendedName>
</protein>
<reference evidence="3 4" key="1">
    <citation type="journal article" date="2019" name="Commun. Biol.">
        <title>The bagworm genome reveals a unique fibroin gene that provides high tensile strength.</title>
        <authorList>
            <person name="Kono N."/>
            <person name="Nakamura H."/>
            <person name="Ohtoshi R."/>
            <person name="Tomita M."/>
            <person name="Numata K."/>
            <person name="Arakawa K."/>
        </authorList>
    </citation>
    <scope>NUCLEOTIDE SEQUENCE [LARGE SCALE GENOMIC DNA]</scope>
</reference>
<accession>A0A4C1TJN1</accession>
<dbReference type="Pfam" id="PF18701">
    <property type="entry name" value="DUF5641"/>
    <property type="match status" value="1"/>
</dbReference>
<dbReference type="EMBL" id="BGZK01000063">
    <property type="protein sequence ID" value="GBP14325.1"/>
    <property type="molecule type" value="Genomic_DNA"/>
</dbReference>
<organism evidence="3 4">
    <name type="scientific">Eumeta variegata</name>
    <name type="common">Bagworm moth</name>
    <name type="synonym">Eumeta japonica</name>
    <dbReference type="NCBI Taxonomy" id="151549"/>
    <lineage>
        <taxon>Eukaryota</taxon>
        <taxon>Metazoa</taxon>
        <taxon>Ecdysozoa</taxon>
        <taxon>Arthropoda</taxon>
        <taxon>Hexapoda</taxon>
        <taxon>Insecta</taxon>
        <taxon>Pterygota</taxon>
        <taxon>Neoptera</taxon>
        <taxon>Endopterygota</taxon>
        <taxon>Lepidoptera</taxon>
        <taxon>Glossata</taxon>
        <taxon>Ditrysia</taxon>
        <taxon>Tineoidea</taxon>
        <taxon>Psychidae</taxon>
        <taxon>Oiketicinae</taxon>
        <taxon>Eumeta</taxon>
    </lineage>
</organism>
<dbReference type="AlphaFoldDB" id="A0A4C1TJN1"/>
<feature type="domain" description="DUF5641" evidence="2">
    <location>
        <begin position="68"/>
        <end position="133"/>
    </location>
</feature>